<protein>
    <recommendedName>
        <fullName evidence="3">Integrase catalytic domain-containing protein</fullName>
    </recommendedName>
</protein>
<keyword evidence="2" id="KW-1185">Reference proteome</keyword>
<evidence type="ECO:0008006" key="3">
    <source>
        <dbReference type="Google" id="ProtNLM"/>
    </source>
</evidence>
<sequence length="537" mass="61710">MVGENKDIKSQLTKLTNALTIQERGKIPTQPQAKLKNLHFVQESTSNSKNIKWVNAITTRIGKVPTYAKVIKDLCTMKRKHHEKETPCQQNCILDRTGLGEIKPTSVVLQLADRSCRKPRGKDKQKKFWQPCFEKLPCEREQPKPSSLETSKVELSPLPEGLKHVFLGLGDTFPVIISSKLSAEQEEKLVHILKEHKSALGWTIADIKEFDLTIKDKKGVENVVADHLSRLEFNDADIESSPIRDDFPNGHLLTVSQVPWYTHIVNYLVSSEIPSNWSAQDKRKFLVEGIDFMGPFPSSFGYLYILLAVDYVSKWVEAIPCHTNDNKVVVKYGVIHKVSTAYHPQTNGRAELANKEVKQMLEKTVNPNRKDWSLRLSNALWAYRTTYKTILGMSPYRLVYGKACHLPVELEHKAYWATKALNFDFNAARTQRKLQISEIEELRNDAYDNSRIYKAKLKAAYDKQILRKNFEPNQKVHLYDSRLHLHLGKLRSRWTGPFVVKQVFPNGAVEIEDPIDGRNFRVNGQRLKQYVERVDQP</sequence>
<accession>A0AAV5JHG0</accession>
<dbReference type="SUPFAM" id="SSF53098">
    <property type="entry name" value="Ribonuclease H-like"/>
    <property type="match status" value="1"/>
</dbReference>
<dbReference type="PANTHER" id="PTHR47266">
    <property type="entry name" value="ENDONUCLEASE-RELATED"/>
    <property type="match status" value="1"/>
</dbReference>
<dbReference type="Proteomes" id="UP001054252">
    <property type="component" value="Unassembled WGS sequence"/>
</dbReference>
<comment type="caution">
    <text evidence="1">The sequence shown here is derived from an EMBL/GenBank/DDBJ whole genome shotgun (WGS) entry which is preliminary data.</text>
</comment>
<evidence type="ECO:0000313" key="2">
    <source>
        <dbReference type="Proteomes" id="UP001054252"/>
    </source>
</evidence>
<dbReference type="Gene3D" id="3.30.420.10">
    <property type="entry name" value="Ribonuclease H-like superfamily/Ribonuclease H"/>
    <property type="match status" value="2"/>
</dbReference>
<dbReference type="InterPro" id="IPR052160">
    <property type="entry name" value="Gypsy_RT_Integrase-like"/>
</dbReference>
<dbReference type="GO" id="GO:0003676">
    <property type="term" value="F:nucleic acid binding"/>
    <property type="evidence" value="ECO:0007669"/>
    <property type="project" value="InterPro"/>
</dbReference>
<reference evidence="1 2" key="1">
    <citation type="journal article" date="2021" name="Commun. Biol.">
        <title>The genome of Shorea leprosula (Dipterocarpaceae) highlights the ecological relevance of drought in aseasonal tropical rainforests.</title>
        <authorList>
            <person name="Ng K.K.S."/>
            <person name="Kobayashi M.J."/>
            <person name="Fawcett J.A."/>
            <person name="Hatakeyama M."/>
            <person name="Paape T."/>
            <person name="Ng C.H."/>
            <person name="Ang C.C."/>
            <person name="Tnah L.H."/>
            <person name="Lee C.T."/>
            <person name="Nishiyama T."/>
            <person name="Sese J."/>
            <person name="O'Brien M.J."/>
            <person name="Copetti D."/>
            <person name="Mohd Noor M.I."/>
            <person name="Ong R.C."/>
            <person name="Putra M."/>
            <person name="Sireger I.Z."/>
            <person name="Indrioko S."/>
            <person name="Kosugi Y."/>
            <person name="Izuno A."/>
            <person name="Isagi Y."/>
            <person name="Lee S.L."/>
            <person name="Shimizu K.K."/>
        </authorList>
    </citation>
    <scope>NUCLEOTIDE SEQUENCE [LARGE SCALE GENOMIC DNA]</scope>
    <source>
        <strain evidence="1">214</strain>
    </source>
</reference>
<proteinExistence type="predicted"/>
<dbReference type="InterPro" id="IPR036397">
    <property type="entry name" value="RNaseH_sf"/>
</dbReference>
<name>A0AAV5JHG0_9ROSI</name>
<dbReference type="InterPro" id="IPR012337">
    <property type="entry name" value="RNaseH-like_sf"/>
</dbReference>
<organism evidence="1 2">
    <name type="scientific">Rubroshorea leprosula</name>
    <dbReference type="NCBI Taxonomy" id="152421"/>
    <lineage>
        <taxon>Eukaryota</taxon>
        <taxon>Viridiplantae</taxon>
        <taxon>Streptophyta</taxon>
        <taxon>Embryophyta</taxon>
        <taxon>Tracheophyta</taxon>
        <taxon>Spermatophyta</taxon>
        <taxon>Magnoliopsida</taxon>
        <taxon>eudicotyledons</taxon>
        <taxon>Gunneridae</taxon>
        <taxon>Pentapetalae</taxon>
        <taxon>rosids</taxon>
        <taxon>malvids</taxon>
        <taxon>Malvales</taxon>
        <taxon>Dipterocarpaceae</taxon>
        <taxon>Rubroshorea</taxon>
    </lineage>
</organism>
<dbReference type="AlphaFoldDB" id="A0AAV5JHG0"/>
<gene>
    <name evidence="1" type="ORF">SLEP1_g25026</name>
</gene>
<evidence type="ECO:0000313" key="1">
    <source>
        <dbReference type="EMBL" id="GKV14109.1"/>
    </source>
</evidence>
<dbReference type="EMBL" id="BPVZ01000040">
    <property type="protein sequence ID" value="GKV14109.1"/>
    <property type="molecule type" value="Genomic_DNA"/>
</dbReference>